<evidence type="ECO:0000256" key="1">
    <source>
        <dbReference type="ARBA" id="ARBA00023015"/>
    </source>
</evidence>
<organism evidence="4 5">
    <name type="scientific">Diaphorobacter nitroreducens</name>
    <dbReference type="NCBI Taxonomy" id="164759"/>
    <lineage>
        <taxon>Bacteria</taxon>
        <taxon>Pseudomonadati</taxon>
        <taxon>Pseudomonadota</taxon>
        <taxon>Betaproteobacteria</taxon>
        <taxon>Burkholderiales</taxon>
        <taxon>Comamonadaceae</taxon>
        <taxon>Diaphorobacter</taxon>
    </lineage>
</organism>
<dbReference type="Proteomes" id="UP000271868">
    <property type="component" value="Unassembled WGS sequence"/>
</dbReference>
<evidence type="ECO:0000313" key="5">
    <source>
        <dbReference type="Proteomes" id="UP000271868"/>
    </source>
</evidence>
<sequence>MHGHFPCSPSASASPCCVVTPGNPPAEPALRDHLARLRELRPGLLLHWEDAPEAGDLTVQAEIEAGLRIVLLLEGAVDVSYGAQRVALASARGGASAVLVAVAEQEQLTRRTRRGVYSRRVNLGLGHNWLAQCGAFPGVLDDFMHRHLETRPWQVSPRAVAIAEQIVHPPQLEPLLQSIYLESRALELAGEALGTLHQHPTAPPAPAPAALRPREHQRLRELHAFLGSGQADGLSLDEIARHAGVNANTLQRQFRAVYGTTVFDHLRDCRLQRARHALEHEGLTVGQAAGVAGYTSAANFATAYRRRFGHPPKLARSRV</sequence>
<dbReference type="PANTHER" id="PTHR47893:SF1">
    <property type="entry name" value="REGULATORY PROTEIN PCHR"/>
    <property type="match status" value="1"/>
</dbReference>
<gene>
    <name evidence="4" type="ORF">EDC60_0895</name>
</gene>
<comment type="caution">
    <text evidence="4">The sequence shown here is derived from an EMBL/GenBank/DDBJ whole genome shotgun (WGS) entry which is preliminary data.</text>
</comment>
<dbReference type="PANTHER" id="PTHR47893">
    <property type="entry name" value="REGULATORY PROTEIN PCHR"/>
    <property type="match status" value="1"/>
</dbReference>
<accession>A0AAX1WWP4</accession>
<protein>
    <submittedName>
        <fullName evidence="4">AraC family transcriptional regulator</fullName>
    </submittedName>
</protein>
<dbReference type="GO" id="GO:0043565">
    <property type="term" value="F:sequence-specific DNA binding"/>
    <property type="evidence" value="ECO:0007669"/>
    <property type="project" value="InterPro"/>
</dbReference>
<evidence type="ECO:0000313" key="4">
    <source>
        <dbReference type="EMBL" id="ROR48902.1"/>
    </source>
</evidence>
<keyword evidence="1" id="KW-0805">Transcription regulation</keyword>
<evidence type="ECO:0000256" key="2">
    <source>
        <dbReference type="ARBA" id="ARBA00023163"/>
    </source>
</evidence>
<feature type="domain" description="HTH araC/xylS-type" evidence="3">
    <location>
        <begin position="220"/>
        <end position="318"/>
    </location>
</feature>
<dbReference type="PROSITE" id="PS01124">
    <property type="entry name" value="HTH_ARAC_FAMILY_2"/>
    <property type="match status" value="1"/>
</dbReference>
<dbReference type="SUPFAM" id="SSF46689">
    <property type="entry name" value="Homeodomain-like"/>
    <property type="match status" value="2"/>
</dbReference>
<keyword evidence="5" id="KW-1185">Reference proteome</keyword>
<reference evidence="4 5" key="1">
    <citation type="submission" date="2018-11" db="EMBL/GenBank/DDBJ databases">
        <title>Genomic Encyclopedia of Type Strains, Phase IV (KMG-IV): sequencing the most valuable type-strain genomes for metagenomic binning, comparative biology and taxonomic classification.</title>
        <authorList>
            <person name="Goeker M."/>
        </authorList>
    </citation>
    <scope>NUCLEOTIDE SEQUENCE [LARGE SCALE GENOMIC DNA]</scope>
    <source>
        <strain evidence="4 5">DSM 15985</strain>
    </source>
</reference>
<evidence type="ECO:0000259" key="3">
    <source>
        <dbReference type="PROSITE" id="PS01124"/>
    </source>
</evidence>
<dbReference type="EMBL" id="RJVL01000002">
    <property type="protein sequence ID" value="ROR48902.1"/>
    <property type="molecule type" value="Genomic_DNA"/>
</dbReference>
<dbReference type="Gene3D" id="1.10.10.60">
    <property type="entry name" value="Homeodomain-like"/>
    <property type="match status" value="1"/>
</dbReference>
<name>A0AAX1WWP4_9BURK</name>
<dbReference type="InterPro" id="IPR018060">
    <property type="entry name" value="HTH_AraC"/>
</dbReference>
<dbReference type="InterPro" id="IPR053142">
    <property type="entry name" value="PchR_regulatory_protein"/>
</dbReference>
<dbReference type="GO" id="GO:0003700">
    <property type="term" value="F:DNA-binding transcription factor activity"/>
    <property type="evidence" value="ECO:0007669"/>
    <property type="project" value="InterPro"/>
</dbReference>
<dbReference type="InterPro" id="IPR009057">
    <property type="entry name" value="Homeodomain-like_sf"/>
</dbReference>
<dbReference type="AlphaFoldDB" id="A0AAX1WWP4"/>
<proteinExistence type="predicted"/>
<dbReference type="SMART" id="SM00342">
    <property type="entry name" value="HTH_ARAC"/>
    <property type="match status" value="1"/>
</dbReference>
<dbReference type="Pfam" id="PF12833">
    <property type="entry name" value="HTH_18"/>
    <property type="match status" value="1"/>
</dbReference>
<keyword evidence="2" id="KW-0804">Transcription</keyword>